<gene>
    <name evidence="2" type="ORF">Cni_G10160</name>
</gene>
<dbReference type="Proteomes" id="UP001327560">
    <property type="component" value="Chromosome 3"/>
</dbReference>
<dbReference type="AlphaFoldDB" id="A0AAQ3K5B2"/>
<reference evidence="2 3" key="1">
    <citation type="submission" date="2023-10" db="EMBL/GenBank/DDBJ databases">
        <title>Chromosome-scale genome assembly provides insights into flower coloration mechanisms of Canna indica.</title>
        <authorList>
            <person name="Li C."/>
        </authorList>
    </citation>
    <scope>NUCLEOTIDE SEQUENCE [LARGE SCALE GENOMIC DNA]</scope>
    <source>
        <tissue evidence="2">Flower</tissue>
    </source>
</reference>
<evidence type="ECO:0000313" key="3">
    <source>
        <dbReference type="Proteomes" id="UP001327560"/>
    </source>
</evidence>
<feature type="compositionally biased region" description="Basic and acidic residues" evidence="1">
    <location>
        <begin position="32"/>
        <end position="64"/>
    </location>
</feature>
<feature type="region of interest" description="Disordered" evidence="1">
    <location>
        <begin position="30"/>
        <end position="80"/>
    </location>
</feature>
<feature type="region of interest" description="Disordered" evidence="1">
    <location>
        <begin position="98"/>
        <end position="124"/>
    </location>
</feature>
<protein>
    <submittedName>
        <fullName evidence="2">Uncharacterized protein</fullName>
    </submittedName>
</protein>
<sequence length="124" mass="13867">MAKFQEKAASFMKMEELREANKTNWQNLNAIVEDKKSRKGDGKSEDRNRHEQNNDRGPRKREVGAEAATLGDEAERPQIPTRAIGKAAELTAQEINLKASSNTSSVDLRGTESRAPLGKDLFRQ</sequence>
<evidence type="ECO:0000313" key="2">
    <source>
        <dbReference type="EMBL" id="WOL01444.1"/>
    </source>
</evidence>
<evidence type="ECO:0000256" key="1">
    <source>
        <dbReference type="SAM" id="MobiDB-lite"/>
    </source>
</evidence>
<keyword evidence="3" id="KW-1185">Reference proteome</keyword>
<organism evidence="2 3">
    <name type="scientific">Canna indica</name>
    <name type="common">Indian-shot</name>
    <dbReference type="NCBI Taxonomy" id="4628"/>
    <lineage>
        <taxon>Eukaryota</taxon>
        <taxon>Viridiplantae</taxon>
        <taxon>Streptophyta</taxon>
        <taxon>Embryophyta</taxon>
        <taxon>Tracheophyta</taxon>
        <taxon>Spermatophyta</taxon>
        <taxon>Magnoliopsida</taxon>
        <taxon>Liliopsida</taxon>
        <taxon>Zingiberales</taxon>
        <taxon>Cannaceae</taxon>
        <taxon>Canna</taxon>
    </lineage>
</organism>
<name>A0AAQ3K5B2_9LILI</name>
<accession>A0AAQ3K5B2</accession>
<dbReference type="EMBL" id="CP136892">
    <property type="protein sequence ID" value="WOL01444.1"/>
    <property type="molecule type" value="Genomic_DNA"/>
</dbReference>
<proteinExistence type="predicted"/>